<dbReference type="GO" id="GO:0004656">
    <property type="term" value="F:procollagen-proline 4-dioxygenase activity"/>
    <property type="evidence" value="ECO:0007669"/>
    <property type="project" value="TreeGrafter"/>
</dbReference>
<evidence type="ECO:0000313" key="10">
    <source>
        <dbReference type="EMBL" id="AOH85441.1"/>
    </source>
</evidence>
<dbReference type="SMART" id="SM00671">
    <property type="entry name" value="SEL1"/>
    <property type="match status" value="1"/>
</dbReference>
<keyword evidence="2" id="KW-0479">Metal-binding</keyword>
<dbReference type="GO" id="GO:0031418">
    <property type="term" value="F:L-ascorbic acid binding"/>
    <property type="evidence" value="ECO:0007669"/>
    <property type="project" value="UniProtKB-KW"/>
</dbReference>
<dbReference type="InterPro" id="IPR011990">
    <property type="entry name" value="TPR-like_helical_dom_sf"/>
</dbReference>
<evidence type="ECO:0000256" key="1">
    <source>
        <dbReference type="ARBA" id="ARBA00001961"/>
    </source>
</evidence>
<keyword evidence="7" id="KW-0408">Iron</keyword>
<organism evidence="10 11">
    <name type="scientific">Sphingomonas panacis</name>
    <dbReference type="NCBI Taxonomy" id="1560345"/>
    <lineage>
        <taxon>Bacteria</taxon>
        <taxon>Pseudomonadati</taxon>
        <taxon>Pseudomonadota</taxon>
        <taxon>Alphaproteobacteria</taxon>
        <taxon>Sphingomonadales</taxon>
        <taxon>Sphingomonadaceae</taxon>
        <taxon>Sphingomonas</taxon>
    </lineage>
</organism>
<proteinExistence type="predicted"/>
<reference evidence="10 11" key="1">
    <citation type="submission" date="2016-01" db="EMBL/GenBank/DDBJ databases">
        <title>Complete genome and mega plasmid sequence of Sphingomonas panacis DCY99 elicits systemic resistance in rice to Xanthomonas oryzae.</title>
        <authorList>
            <person name="Kim Y.J."/>
            <person name="Yang D.C."/>
            <person name="Sing P."/>
        </authorList>
    </citation>
    <scope>NUCLEOTIDE SEQUENCE [LARGE SCALE GENOMIC DNA]</scope>
    <source>
        <strain evidence="10 11">DCY99</strain>
    </source>
</reference>
<dbReference type="InterPro" id="IPR006620">
    <property type="entry name" value="Pro_4_hyd_alph"/>
</dbReference>
<evidence type="ECO:0000256" key="6">
    <source>
        <dbReference type="ARBA" id="ARBA00023002"/>
    </source>
</evidence>
<dbReference type="KEGG" id="span:AWL63_17340"/>
<dbReference type="SUPFAM" id="SSF81901">
    <property type="entry name" value="HCP-like"/>
    <property type="match status" value="1"/>
</dbReference>
<dbReference type="RefSeq" id="WP_069205976.1">
    <property type="nucleotide sequence ID" value="NZ_CP014168.1"/>
</dbReference>
<dbReference type="Proteomes" id="UP000094256">
    <property type="component" value="Chromosome"/>
</dbReference>
<dbReference type="InterPro" id="IPR006597">
    <property type="entry name" value="Sel1-like"/>
</dbReference>
<dbReference type="Gene3D" id="1.25.40.10">
    <property type="entry name" value="Tetratricopeptide repeat domain"/>
    <property type="match status" value="1"/>
</dbReference>
<keyword evidence="3" id="KW-0256">Endoplasmic reticulum</keyword>
<comment type="cofactor">
    <cofactor evidence="1">
        <name>L-ascorbate</name>
        <dbReference type="ChEBI" id="CHEBI:38290"/>
    </cofactor>
</comment>
<keyword evidence="6" id="KW-0560">Oxidoreductase</keyword>
<dbReference type="Gene3D" id="2.60.120.620">
    <property type="entry name" value="q2cbj1_9rhob like domain"/>
    <property type="match status" value="1"/>
</dbReference>
<evidence type="ECO:0000313" key="11">
    <source>
        <dbReference type="Proteomes" id="UP000094256"/>
    </source>
</evidence>
<dbReference type="OrthoDB" id="269774at2"/>
<keyword evidence="8" id="KW-0325">Glycoprotein</keyword>
<protein>
    <recommendedName>
        <fullName evidence="9">Fe2OG dioxygenase domain-containing protein</fullName>
    </recommendedName>
</protein>
<evidence type="ECO:0000256" key="2">
    <source>
        <dbReference type="ARBA" id="ARBA00022723"/>
    </source>
</evidence>
<evidence type="ECO:0000256" key="7">
    <source>
        <dbReference type="ARBA" id="ARBA00023004"/>
    </source>
</evidence>
<name>A0A1B3ZDD3_9SPHN</name>
<keyword evidence="11" id="KW-1185">Reference proteome</keyword>
<dbReference type="PANTHER" id="PTHR10869">
    <property type="entry name" value="PROLYL 4-HYDROXYLASE ALPHA SUBUNIT"/>
    <property type="match status" value="1"/>
</dbReference>
<evidence type="ECO:0000256" key="5">
    <source>
        <dbReference type="ARBA" id="ARBA00022964"/>
    </source>
</evidence>
<evidence type="ECO:0000256" key="3">
    <source>
        <dbReference type="ARBA" id="ARBA00022824"/>
    </source>
</evidence>
<dbReference type="SMART" id="SM00702">
    <property type="entry name" value="P4Hc"/>
    <property type="match status" value="1"/>
</dbReference>
<dbReference type="InterPro" id="IPR044862">
    <property type="entry name" value="Pro_4_hyd_alph_FE2OG_OXY"/>
</dbReference>
<keyword evidence="5" id="KW-0223">Dioxygenase</keyword>
<evidence type="ECO:0000259" key="9">
    <source>
        <dbReference type="PROSITE" id="PS51471"/>
    </source>
</evidence>
<dbReference type="PANTHER" id="PTHR10869:SF246">
    <property type="entry name" value="TRANSMEMBRANE PROLYL 4-HYDROXYLASE"/>
    <property type="match status" value="1"/>
</dbReference>
<dbReference type="InterPro" id="IPR005123">
    <property type="entry name" value="Oxoglu/Fe-dep_dioxygenase_dom"/>
</dbReference>
<dbReference type="EMBL" id="CP014168">
    <property type="protein sequence ID" value="AOH85441.1"/>
    <property type="molecule type" value="Genomic_DNA"/>
</dbReference>
<dbReference type="InterPro" id="IPR045054">
    <property type="entry name" value="P4HA-like"/>
</dbReference>
<accession>A0A1B3ZDD3</accession>
<feature type="domain" description="Fe2OG dioxygenase" evidence="9">
    <location>
        <begin position="215"/>
        <end position="314"/>
    </location>
</feature>
<sequence length="326" mass="35160">MSTDPKQEWDALLAANRTAEALAVLEQQARTGNAPACFRLAGLYLIGAVVPRDLPLAREFLRRAVRIGHVDAALLDVALTANGTGGPASWPTARALLDQAARSDPVAAAQRNLLAEMDLTVDGRPVRRRLSMALAKTPRILRFERLFTPAECAHVARTATDLLEPAMIVDPVTGRDAVNPIRTSDAAVIGPAREDLVIRALNHRIAAISGTETDQGEALTVLRYRPGQQYRQHLDTIGQTRNQRVLTVIVYLNDGFTGGETVFAKAGLTIRPRAGDAILFANTTANGMPDPTAQHAGLPVAQGAKWIATRWIRARAFDPWIGPEAA</sequence>
<gene>
    <name evidence="10" type="ORF">AWL63_17340</name>
</gene>
<dbReference type="STRING" id="1560345.AWL63_17340"/>
<dbReference type="AlphaFoldDB" id="A0A1B3ZDD3"/>
<dbReference type="PROSITE" id="PS51471">
    <property type="entry name" value="FE2OG_OXY"/>
    <property type="match status" value="1"/>
</dbReference>
<evidence type="ECO:0000256" key="4">
    <source>
        <dbReference type="ARBA" id="ARBA00022896"/>
    </source>
</evidence>
<dbReference type="Pfam" id="PF13640">
    <property type="entry name" value="2OG-FeII_Oxy_3"/>
    <property type="match status" value="1"/>
</dbReference>
<evidence type="ECO:0000256" key="8">
    <source>
        <dbReference type="ARBA" id="ARBA00023180"/>
    </source>
</evidence>
<dbReference type="GO" id="GO:0005506">
    <property type="term" value="F:iron ion binding"/>
    <property type="evidence" value="ECO:0007669"/>
    <property type="project" value="InterPro"/>
</dbReference>
<keyword evidence="4" id="KW-0847">Vitamin C</keyword>